<proteinExistence type="predicted"/>
<organism evidence="1">
    <name type="scientific">Pithovirus LCPAC304</name>
    <dbReference type="NCBI Taxonomy" id="2506594"/>
    <lineage>
        <taxon>Viruses</taxon>
        <taxon>Pithoviruses</taxon>
    </lineage>
</organism>
<name>A0A481Z7Q1_9VIRU</name>
<accession>A0A481Z7Q1</accession>
<sequence>MDTDSRKPSHEERFHVNVVGLGHVICDLVKTVEGKGHTVVNPHLVELAVCLLSKLDHTTVIETFIYKSNESEGEDNMPFEDHCWTKIKNRNRSFFIENAGEIFSDLPANRVDAFSRMFSLIDKQGNSVVPEDDENEIWDFFESLVKIAIKYIHSKRNPQLQRHGTEETRRYQDDTFFSKVNIALHAECWEIDLVFPEI</sequence>
<dbReference type="EMBL" id="MK500566">
    <property type="protein sequence ID" value="QBK91904.1"/>
    <property type="molecule type" value="Genomic_DNA"/>
</dbReference>
<protein>
    <submittedName>
        <fullName evidence="1">Uncharacterized protein</fullName>
    </submittedName>
</protein>
<reference evidence="1" key="1">
    <citation type="journal article" date="2019" name="MBio">
        <title>Virus Genomes from Deep Sea Sediments Expand the Ocean Megavirome and Support Independent Origins of Viral Gigantism.</title>
        <authorList>
            <person name="Backstrom D."/>
            <person name="Yutin N."/>
            <person name="Jorgensen S.L."/>
            <person name="Dharamshi J."/>
            <person name="Homa F."/>
            <person name="Zaremba-Niedwiedzka K."/>
            <person name="Spang A."/>
            <person name="Wolf Y.I."/>
            <person name="Koonin E.V."/>
            <person name="Ettema T.J."/>
        </authorList>
    </citation>
    <scope>NUCLEOTIDE SEQUENCE</scope>
</reference>
<evidence type="ECO:0000313" key="1">
    <source>
        <dbReference type="EMBL" id="QBK91904.1"/>
    </source>
</evidence>
<gene>
    <name evidence="1" type="ORF">LCPAC304_02450</name>
</gene>